<feature type="domain" description="Peptidase M16 N-terminal" evidence="2">
    <location>
        <begin position="84"/>
        <end position="174"/>
    </location>
</feature>
<dbReference type="EMBL" id="QRDV01000003">
    <property type="protein sequence ID" value="RED44586.1"/>
    <property type="molecule type" value="Genomic_DNA"/>
</dbReference>
<reference evidence="4 5" key="1">
    <citation type="submission" date="2018-07" db="EMBL/GenBank/DDBJ databases">
        <title>Genomic Encyclopedia of Type Strains, Phase III (KMG-III): the genomes of soil and plant-associated and newly described type strains.</title>
        <authorList>
            <person name="Whitman W."/>
        </authorList>
    </citation>
    <scope>NUCLEOTIDE SEQUENCE [LARGE SCALE GENOMIC DNA]</scope>
    <source>
        <strain evidence="4 5">CECT 7946</strain>
    </source>
</reference>
<evidence type="ECO:0000313" key="4">
    <source>
        <dbReference type="EMBL" id="RED44586.1"/>
    </source>
</evidence>
<dbReference type="Pfam" id="PF05193">
    <property type="entry name" value="Peptidase_M16_C"/>
    <property type="match status" value="1"/>
</dbReference>
<dbReference type="PANTHER" id="PTHR11851:SF225">
    <property type="entry name" value="NON-PEPTIDASE HOMOLOG YMXG"/>
    <property type="match status" value="1"/>
</dbReference>
<comment type="caution">
    <text evidence="4">The sequence shown here is derived from an EMBL/GenBank/DDBJ whole genome shotgun (WGS) entry which is preliminary data.</text>
</comment>
<feature type="signal peptide" evidence="1">
    <location>
        <begin position="1"/>
        <end position="26"/>
    </location>
</feature>
<sequence>MKTVFNMNTKIVAFFALFIMTIGASAQIDRSKQPAAGPEPEISIDKPQEFELKNGLKVLVVENHKLPRVSYSLRIDNKPISTGKKAGVESLLGSMLGNGTTTISKDEFNEEVDFLGANLNFGFSGGFASSLTKYSDRILQLLADAAINPLLTEEEFEKEKTKLIEGLKADEKNADAIAGRVGSALSYGTKHPYGEFVTEETINNVSFGDAVAFYETYFNPNNAYLVVIGDVNVKDVKKQVKKYFNDWTKSVDVNSAVPQPNANVQYTQINFVDVPDATQSNLSITNNVKLKMNDPDYHAALITNNILGGGGEGYLFKNLREDKGYTYGAYSSLGANRYGASRFNATAKVRNAVTDSAVVEALKEINRIRTEPVDAQLLKDAKAKYVGNFVMALERPQTIANYALNIKLNDLPEDFYTTYLQKINDVSVEDIQRVANKYFQADNLRIIVVGNGVDVIENLEKTGIPIKYYDKFANAVEKPVFSKPLPAGLTGDAVVKNYITAIGGEVNLNKVNTILVNSDVTIQGAPFKPKATVKQMAPNKSFMEIVVEGMGTVMKQNFNGESGFIEQQGQKAPMDAKTLETKKSEKGLFPELYMDASSLALESLMTIDGADVYKVKVTKGETVSYRFYDVKTGYLLRTEETAEMQGMSMTTVIDYSNYKEANGIMLPNTMKVATGPQVLSFETTEVKINEGVTDADFN</sequence>
<organism evidence="4 5">
    <name type="scientific">Winogradskyella eximia</name>
    <dbReference type="NCBI Taxonomy" id="262006"/>
    <lineage>
        <taxon>Bacteria</taxon>
        <taxon>Pseudomonadati</taxon>
        <taxon>Bacteroidota</taxon>
        <taxon>Flavobacteriia</taxon>
        <taxon>Flavobacteriales</taxon>
        <taxon>Flavobacteriaceae</taxon>
        <taxon>Winogradskyella</taxon>
    </lineage>
</organism>
<evidence type="ECO:0000256" key="1">
    <source>
        <dbReference type="SAM" id="SignalP"/>
    </source>
</evidence>
<protein>
    <submittedName>
        <fullName evidence="4">Putative Zn-dependent peptidase</fullName>
    </submittedName>
</protein>
<name>A0A3D9H6K9_9FLAO</name>
<accession>A0A3D9H6K9</accession>
<dbReference type="InterPro" id="IPR007863">
    <property type="entry name" value="Peptidase_M16_C"/>
</dbReference>
<dbReference type="PANTHER" id="PTHR11851">
    <property type="entry name" value="METALLOPROTEASE"/>
    <property type="match status" value="1"/>
</dbReference>
<dbReference type="Pfam" id="PF00675">
    <property type="entry name" value="Peptidase_M16"/>
    <property type="match status" value="1"/>
</dbReference>
<proteinExistence type="predicted"/>
<keyword evidence="5" id="KW-1185">Reference proteome</keyword>
<dbReference type="InterPro" id="IPR011249">
    <property type="entry name" value="Metalloenz_LuxS/M16"/>
</dbReference>
<keyword evidence="1" id="KW-0732">Signal</keyword>
<dbReference type="SUPFAM" id="SSF63411">
    <property type="entry name" value="LuxS/MPP-like metallohydrolase"/>
    <property type="match status" value="2"/>
</dbReference>
<dbReference type="InterPro" id="IPR011765">
    <property type="entry name" value="Pept_M16_N"/>
</dbReference>
<evidence type="ECO:0000259" key="3">
    <source>
        <dbReference type="Pfam" id="PF05193"/>
    </source>
</evidence>
<dbReference type="GO" id="GO:0046872">
    <property type="term" value="F:metal ion binding"/>
    <property type="evidence" value="ECO:0007669"/>
    <property type="project" value="InterPro"/>
</dbReference>
<evidence type="ECO:0000313" key="5">
    <source>
        <dbReference type="Proteomes" id="UP000256980"/>
    </source>
</evidence>
<feature type="chain" id="PRO_5017809031" evidence="1">
    <location>
        <begin position="27"/>
        <end position="698"/>
    </location>
</feature>
<dbReference type="Proteomes" id="UP000256980">
    <property type="component" value="Unassembled WGS sequence"/>
</dbReference>
<dbReference type="Gene3D" id="3.30.830.10">
    <property type="entry name" value="Metalloenzyme, LuxS/M16 peptidase-like"/>
    <property type="match status" value="2"/>
</dbReference>
<dbReference type="InterPro" id="IPR050361">
    <property type="entry name" value="MPP/UQCRC_Complex"/>
</dbReference>
<gene>
    <name evidence="4" type="ORF">DFQ10_103273</name>
</gene>
<dbReference type="AlphaFoldDB" id="A0A3D9H6K9"/>
<feature type="domain" description="Peptidase M16 C-terminal" evidence="3">
    <location>
        <begin position="205"/>
        <end position="384"/>
    </location>
</feature>
<evidence type="ECO:0000259" key="2">
    <source>
        <dbReference type="Pfam" id="PF00675"/>
    </source>
</evidence>